<dbReference type="AlphaFoldDB" id="A0A8H7MEA0"/>
<proteinExistence type="predicted"/>
<dbReference type="Proteomes" id="UP000651452">
    <property type="component" value="Unassembled WGS sequence"/>
</dbReference>
<evidence type="ECO:0000313" key="3">
    <source>
        <dbReference type="Proteomes" id="UP000651452"/>
    </source>
</evidence>
<feature type="compositionally biased region" description="Acidic residues" evidence="1">
    <location>
        <begin position="44"/>
        <end position="57"/>
    </location>
</feature>
<accession>A0A8H7MEA0</accession>
<feature type="region of interest" description="Disordered" evidence="1">
    <location>
        <begin position="560"/>
        <end position="585"/>
    </location>
</feature>
<feature type="compositionally biased region" description="Basic and acidic residues" evidence="1">
    <location>
        <begin position="58"/>
        <end position="72"/>
    </location>
</feature>
<gene>
    <name evidence="2" type="ORF">EKO04_009092</name>
</gene>
<sequence>MRLLENSVAVKMSVQGNLQRPRSASWKIEAIRRGDLKISGPIPIDEDTPLTDEEEREFAERRGEKRTEERLDIPAPPQHTIRQVPNSQATLRQEDATEETAMKTVSHDRDMARQEAELHDQHPARSPLRSPLGMHPTDGILAGQRESVFQSGSHTPPTPFRATPESTSHANAAAAKKQKRKSGIRGVFRKMFGRKDREESQDRNEEPVRRGHSYHHSDPGLLHKSQAAPQEPPTPNTQRISDLTVKELQPPHPLGQHLPYPMNVNAPPASPPHEYLRFDFPRTDAAPRRATLPNLSGGVAQRHSLDEPRGRLSTWEEKTEDEPLPSPGIGIALSSPPHAARTSLGERRRSRSAGALRELAKARFSNDTRNDVIKTWRESYASASVYSQNTRPQTARTVETVRSVYTKGPSVQEAESIHEGMSATLVGPDELTPNEPTPTAQDPSTPEATSRAQPWNTPEHPPVSAFNFGNLEPSSPHEHTETLAQLEGPPLPSRSPKRLSVEDRVQSLEENIHTLESSLRRISTHNSRQTIILENAPRNLRTRTRSTSRSVSAVSIHQRETLSGAPTSNLAYESSPPSPPLTHSDDKLTKEELAPLHAQLYEERTARLALESRVLALQNEVTALHDLVNKLVNRSTVAATSPNYPTPSPDSIHPTNEDRMPTPRAGRYEARRQGTEDSEVVSPEVWATPKEEGFGEQSNRSGFFHNGETVPQVNGLH</sequence>
<dbReference type="OrthoDB" id="5428925at2759"/>
<feature type="region of interest" description="Disordered" evidence="1">
    <location>
        <begin position="638"/>
        <end position="717"/>
    </location>
</feature>
<feature type="region of interest" description="Disordered" evidence="1">
    <location>
        <begin position="38"/>
        <end position="260"/>
    </location>
</feature>
<feature type="compositionally biased region" description="Basic residues" evidence="1">
    <location>
        <begin position="176"/>
        <end position="192"/>
    </location>
</feature>
<organism evidence="2 3">
    <name type="scientific">Ascochyta lentis</name>
    <dbReference type="NCBI Taxonomy" id="205686"/>
    <lineage>
        <taxon>Eukaryota</taxon>
        <taxon>Fungi</taxon>
        <taxon>Dikarya</taxon>
        <taxon>Ascomycota</taxon>
        <taxon>Pezizomycotina</taxon>
        <taxon>Dothideomycetes</taxon>
        <taxon>Pleosporomycetidae</taxon>
        <taxon>Pleosporales</taxon>
        <taxon>Pleosporineae</taxon>
        <taxon>Didymellaceae</taxon>
        <taxon>Ascochyta</taxon>
    </lineage>
</organism>
<evidence type="ECO:0000313" key="2">
    <source>
        <dbReference type="EMBL" id="KAF9693054.1"/>
    </source>
</evidence>
<name>A0A8H7MEA0_9PLEO</name>
<reference evidence="2" key="1">
    <citation type="submission" date="2018-12" db="EMBL/GenBank/DDBJ databases">
        <authorList>
            <person name="Syme R.A."/>
            <person name="Farfan-Caceres L."/>
            <person name="Lichtenzveig J."/>
        </authorList>
    </citation>
    <scope>NUCLEOTIDE SEQUENCE</scope>
    <source>
        <strain evidence="2">Al4</strain>
    </source>
</reference>
<feature type="region of interest" description="Disordered" evidence="1">
    <location>
        <begin position="425"/>
        <end position="500"/>
    </location>
</feature>
<feature type="compositionally biased region" description="Basic and acidic residues" evidence="1">
    <location>
        <begin position="303"/>
        <end position="317"/>
    </location>
</feature>
<evidence type="ECO:0000256" key="1">
    <source>
        <dbReference type="SAM" id="MobiDB-lite"/>
    </source>
</evidence>
<comment type="caution">
    <text evidence="2">The sequence shown here is derived from an EMBL/GenBank/DDBJ whole genome shotgun (WGS) entry which is preliminary data.</text>
</comment>
<feature type="compositionally biased region" description="Basic and acidic residues" evidence="1">
    <location>
        <begin position="105"/>
        <end position="123"/>
    </location>
</feature>
<feature type="compositionally biased region" description="Polar residues" evidence="1">
    <location>
        <begin position="80"/>
        <end position="91"/>
    </location>
</feature>
<protein>
    <submittedName>
        <fullName evidence="2">Uncharacterized protein</fullName>
    </submittedName>
</protein>
<reference evidence="2" key="2">
    <citation type="submission" date="2020-09" db="EMBL/GenBank/DDBJ databases">
        <title>Reference genome assembly for Australian Ascochyta lentis isolate Al4.</title>
        <authorList>
            <person name="Lee R.C."/>
            <person name="Farfan-Caceres L.M."/>
            <person name="Debler J.W."/>
            <person name="Williams A.H."/>
            <person name="Henares B.M."/>
        </authorList>
    </citation>
    <scope>NUCLEOTIDE SEQUENCE</scope>
    <source>
        <strain evidence="2">Al4</strain>
    </source>
</reference>
<feature type="compositionally biased region" description="Polar residues" evidence="1">
    <location>
        <begin position="437"/>
        <end position="456"/>
    </location>
</feature>
<feature type="compositionally biased region" description="Basic and acidic residues" evidence="1">
    <location>
        <begin position="193"/>
        <end position="209"/>
    </location>
</feature>
<feature type="compositionally biased region" description="Basic and acidic residues" evidence="1">
    <location>
        <begin position="655"/>
        <end position="675"/>
    </location>
</feature>
<keyword evidence="3" id="KW-1185">Reference proteome</keyword>
<feature type="region of interest" description="Disordered" evidence="1">
    <location>
        <begin position="292"/>
        <end position="354"/>
    </location>
</feature>
<dbReference type="EMBL" id="RZGK01000017">
    <property type="protein sequence ID" value="KAF9693054.1"/>
    <property type="molecule type" value="Genomic_DNA"/>
</dbReference>